<feature type="non-terminal residue" evidence="1">
    <location>
        <position position="41"/>
    </location>
</feature>
<name>L8MZJ4_9CYAN</name>
<keyword evidence="2" id="KW-1185">Reference proteome</keyword>
<evidence type="ECO:0000313" key="2">
    <source>
        <dbReference type="Proteomes" id="UP000011201"/>
    </source>
</evidence>
<dbReference type="EMBL" id="ALWB01000108">
    <property type="protein sequence ID" value="ELS32199.1"/>
    <property type="molecule type" value="Genomic_DNA"/>
</dbReference>
<dbReference type="Proteomes" id="UP000011201">
    <property type="component" value="Unassembled WGS sequence"/>
</dbReference>
<sequence>MKNNEMSKVWFNTYYVKMGNEETNKIIFVLIAVVSSLITTQ</sequence>
<dbReference type="AlphaFoldDB" id="L8MZJ4"/>
<gene>
    <name evidence="1" type="ORF">Pse7429DRAFT_2527</name>
</gene>
<comment type="caution">
    <text evidence="1">The sequence shown here is derived from an EMBL/GenBank/DDBJ whole genome shotgun (WGS) entry which is preliminary data.</text>
</comment>
<evidence type="ECO:0000313" key="1">
    <source>
        <dbReference type="EMBL" id="ELS32199.1"/>
    </source>
</evidence>
<accession>L8MZJ4</accession>
<proteinExistence type="predicted"/>
<protein>
    <submittedName>
        <fullName evidence="1">Uncharacterized protein</fullName>
    </submittedName>
</protein>
<reference evidence="1 2" key="1">
    <citation type="journal article" date="2013" name="Proc. Natl. Acad. Sci. U.S.A.">
        <title>Improving the coverage of the cyanobacterial phylum using diversity-driven genome sequencing.</title>
        <authorList>
            <person name="Shih P.M."/>
            <person name="Wu D."/>
            <person name="Latifi A."/>
            <person name="Axen S.D."/>
            <person name="Fewer D.P."/>
            <person name="Talla E."/>
            <person name="Calteau A."/>
            <person name="Cai F."/>
            <person name="Tandeau de Marsac N."/>
            <person name="Rippka R."/>
            <person name="Herdman M."/>
            <person name="Sivonen K."/>
            <person name="Coursin T."/>
            <person name="Laurent T."/>
            <person name="Goodwin L."/>
            <person name="Nolan M."/>
            <person name="Davenport K.W."/>
            <person name="Han C.S."/>
            <person name="Rubin E.M."/>
            <person name="Eisen J.A."/>
            <person name="Woyke T."/>
            <person name="Gugger M."/>
            <person name="Kerfeld C.A."/>
        </authorList>
    </citation>
    <scope>NUCLEOTIDE SEQUENCE [LARGE SCALE GENOMIC DNA]</scope>
    <source>
        <strain evidence="1 2">PCC 7429</strain>
    </source>
</reference>
<organism evidence="1 2">
    <name type="scientific">Pseudanabaena biceps PCC 7429</name>
    <dbReference type="NCBI Taxonomy" id="927668"/>
    <lineage>
        <taxon>Bacteria</taxon>
        <taxon>Bacillati</taxon>
        <taxon>Cyanobacteriota</taxon>
        <taxon>Cyanophyceae</taxon>
        <taxon>Pseudanabaenales</taxon>
        <taxon>Pseudanabaenaceae</taxon>
        <taxon>Pseudanabaena</taxon>
    </lineage>
</organism>